<evidence type="ECO:0000256" key="1">
    <source>
        <dbReference type="SAM" id="Phobius"/>
    </source>
</evidence>
<evidence type="ECO:0000313" key="2">
    <source>
        <dbReference type="EMBL" id="AEO34882.1"/>
    </source>
</evidence>
<keyword evidence="1" id="KW-0812">Transmembrane</keyword>
<reference evidence="2" key="1">
    <citation type="journal article" date="2011" name="PLoS ONE">
        <title>A deep insight into the sialotranscriptome of the gulf coast tick, Amblyomma maculatum.</title>
        <authorList>
            <person name="Karim S."/>
            <person name="Singh P."/>
            <person name="Ribeiro J.M."/>
        </authorList>
    </citation>
    <scope>NUCLEOTIDE SEQUENCE</scope>
    <source>
        <tissue evidence="2">Salivary gland</tissue>
    </source>
</reference>
<protein>
    <recommendedName>
        <fullName evidence="3">Small integral membrane protein 4</fullName>
    </recommendedName>
</protein>
<dbReference type="AlphaFoldDB" id="G3MN14"/>
<proteinExistence type="evidence at transcript level"/>
<evidence type="ECO:0008006" key="3">
    <source>
        <dbReference type="Google" id="ProtNLM"/>
    </source>
</evidence>
<dbReference type="EMBL" id="JO843265">
    <property type="protein sequence ID" value="AEO34882.1"/>
    <property type="molecule type" value="mRNA"/>
</dbReference>
<dbReference type="PANTHER" id="PTHR35250">
    <property type="entry name" value="SMALL INTEGRAL MEMBRANE PROTEIN 4"/>
    <property type="match status" value="1"/>
</dbReference>
<accession>G3MN14</accession>
<dbReference type="InterPro" id="IPR028183">
    <property type="entry name" value="UQCC5"/>
</dbReference>
<keyword evidence="1" id="KW-0472">Membrane</keyword>
<feature type="transmembrane region" description="Helical" evidence="1">
    <location>
        <begin position="77"/>
        <end position="95"/>
    </location>
</feature>
<dbReference type="Pfam" id="PF15114">
    <property type="entry name" value="UPF0640"/>
    <property type="match status" value="1"/>
</dbReference>
<name>G3MN14_AMBMU</name>
<keyword evidence="1" id="KW-1133">Transmembrane helix</keyword>
<dbReference type="PANTHER" id="PTHR35250:SF1">
    <property type="entry name" value="UBIQUINOL-CYTOCHROME-C REDUCTASE COMPLEX ASSEMBLY FACTOR 5"/>
    <property type="match status" value="1"/>
</dbReference>
<sequence length="122" mass="13794">MLELMNRQKRAEASFGTREGSSGGSGGFCAVAWVARVGKRVRADFCHDFWMKKKLSAWIARAVQDWPGKNTFGPYRFLPAFFLLGAALEFAMINWTPGGNTNFYKTFKRRQAKSMVDLKQSS</sequence>
<organism evidence="2">
    <name type="scientific">Amblyomma maculatum</name>
    <name type="common">Gulf Coast tick</name>
    <dbReference type="NCBI Taxonomy" id="34609"/>
    <lineage>
        <taxon>Eukaryota</taxon>
        <taxon>Metazoa</taxon>
        <taxon>Ecdysozoa</taxon>
        <taxon>Arthropoda</taxon>
        <taxon>Chelicerata</taxon>
        <taxon>Arachnida</taxon>
        <taxon>Acari</taxon>
        <taxon>Parasitiformes</taxon>
        <taxon>Ixodida</taxon>
        <taxon>Ixodoidea</taxon>
        <taxon>Ixodidae</taxon>
        <taxon>Amblyomminae</taxon>
        <taxon>Amblyomma</taxon>
    </lineage>
</organism>